<gene>
    <name evidence="4" type="ORF">Q8F55_008531</name>
</gene>
<reference evidence="4 5" key="1">
    <citation type="submission" date="2023-08" db="EMBL/GenBank/DDBJ databases">
        <title>Annotated Genome Sequence of Vanrija albida AlHP1.</title>
        <authorList>
            <person name="Herzog R."/>
        </authorList>
    </citation>
    <scope>NUCLEOTIDE SEQUENCE [LARGE SCALE GENOMIC DNA]</scope>
    <source>
        <strain evidence="4 5">AlHP1</strain>
    </source>
</reference>
<comment type="caution">
    <text evidence="4">The sequence shown here is derived from an EMBL/GenBank/DDBJ whole genome shotgun (WGS) entry which is preliminary data.</text>
</comment>
<evidence type="ECO:0000256" key="1">
    <source>
        <dbReference type="ARBA" id="ARBA00006484"/>
    </source>
</evidence>
<dbReference type="InterPro" id="IPR036291">
    <property type="entry name" value="NAD(P)-bd_dom_sf"/>
</dbReference>
<dbReference type="PROSITE" id="PS00061">
    <property type="entry name" value="ADH_SHORT"/>
    <property type="match status" value="1"/>
</dbReference>
<dbReference type="PANTHER" id="PTHR24321">
    <property type="entry name" value="DEHYDROGENASES, SHORT CHAIN"/>
    <property type="match status" value="1"/>
</dbReference>
<evidence type="ECO:0000256" key="3">
    <source>
        <dbReference type="ARBA" id="ARBA00023002"/>
    </source>
</evidence>
<dbReference type="SUPFAM" id="SSF51735">
    <property type="entry name" value="NAD(P)-binding Rossmann-fold domains"/>
    <property type="match status" value="1"/>
</dbReference>
<evidence type="ECO:0000256" key="2">
    <source>
        <dbReference type="ARBA" id="ARBA00022857"/>
    </source>
</evidence>
<dbReference type="CDD" id="cd05233">
    <property type="entry name" value="SDR_c"/>
    <property type="match status" value="1"/>
</dbReference>
<evidence type="ECO:0000313" key="5">
    <source>
        <dbReference type="Proteomes" id="UP001565368"/>
    </source>
</evidence>
<dbReference type="InterPro" id="IPR002347">
    <property type="entry name" value="SDR_fam"/>
</dbReference>
<keyword evidence="5" id="KW-1185">Reference proteome</keyword>
<comment type="similarity">
    <text evidence="1">Belongs to the short-chain dehydrogenases/reductases (SDR) family.</text>
</comment>
<dbReference type="Proteomes" id="UP001565368">
    <property type="component" value="Unassembled WGS sequence"/>
</dbReference>
<dbReference type="InterPro" id="IPR020904">
    <property type="entry name" value="Sc_DH/Rdtase_CS"/>
</dbReference>
<sequence length="248" mass="25866">MTRLQGKIAIITGGSSGIGKAAVDLFVANGASVVAVDLTEPSAPEEPYPKGVEFVKGSVVLPETWTRAFEAAKKVFGANPNVLVNNAGVAHHAPLVEVSGEDWERVYDVNLRAPLHGMQVFIRTLLAEERKGSIVNISSIAGINGFPYCAAYGSSKAALANLTKVAAAEYGAKGIRVNAIAPGSTNTALTRNLPPAEHAGMQQMIAVTPLGRIGEPVDVANAIVYLSSDEADYMTGHVLVLDGGFTVL</sequence>
<dbReference type="PANTHER" id="PTHR24321:SF8">
    <property type="entry name" value="ESTRADIOL 17-BETA-DEHYDROGENASE 8-RELATED"/>
    <property type="match status" value="1"/>
</dbReference>
<dbReference type="GeneID" id="95989574"/>
<proteinExistence type="inferred from homology"/>
<protein>
    <submittedName>
        <fullName evidence="4">Uncharacterized protein</fullName>
    </submittedName>
</protein>
<dbReference type="Gene3D" id="3.40.50.720">
    <property type="entry name" value="NAD(P)-binding Rossmann-like Domain"/>
    <property type="match status" value="1"/>
</dbReference>
<dbReference type="EMBL" id="JBBXJM010000007">
    <property type="protein sequence ID" value="KAL1404919.1"/>
    <property type="molecule type" value="Genomic_DNA"/>
</dbReference>
<evidence type="ECO:0000313" key="4">
    <source>
        <dbReference type="EMBL" id="KAL1404919.1"/>
    </source>
</evidence>
<accession>A0ABR3PR36</accession>
<dbReference type="RefSeq" id="XP_069204863.1">
    <property type="nucleotide sequence ID" value="XM_069356926.1"/>
</dbReference>
<dbReference type="PRINTS" id="PR00081">
    <property type="entry name" value="GDHRDH"/>
</dbReference>
<organism evidence="4 5">
    <name type="scientific">Vanrija albida</name>
    <dbReference type="NCBI Taxonomy" id="181172"/>
    <lineage>
        <taxon>Eukaryota</taxon>
        <taxon>Fungi</taxon>
        <taxon>Dikarya</taxon>
        <taxon>Basidiomycota</taxon>
        <taxon>Agaricomycotina</taxon>
        <taxon>Tremellomycetes</taxon>
        <taxon>Trichosporonales</taxon>
        <taxon>Trichosporonaceae</taxon>
        <taxon>Vanrija</taxon>
    </lineage>
</organism>
<dbReference type="PRINTS" id="PR00080">
    <property type="entry name" value="SDRFAMILY"/>
</dbReference>
<keyword evidence="2" id="KW-0521">NADP</keyword>
<dbReference type="Pfam" id="PF13561">
    <property type="entry name" value="adh_short_C2"/>
    <property type="match status" value="1"/>
</dbReference>
<keyword evidence="3" id="KW-0560">Oxidoreductase</keyword>
<name>A0ABR3PR36_9TREE</name>
<dbReference type="NCBIfam" id="NF005559">
    <property type="entry name" value="PRK07231.1"/>
    <property type="match status" value="1"/>
</dbReference>